<dbReference type="InterPro" id="IPR053156">
    <property type="entry name" value="T6SS_TssM-like"/>
</dbReference>
<keyword evidence="3" id="KW-0472">Membrane</keyword>
<feature type="domain" description="Type VI secretion system IcmF C-terminal" evidence="4">
    <location>
        <begin position="1062"/>
        <end position="1165"/>
    </location>
</feature>
<feature type="domain" description="IcmF-related" evidence="5">
    <location>
        <begin position="503"/>
        <end position="794"/>
    </location>
</feature>
<evidence type="ECO:0000259" key="6">
    <source>
        <dbReference type="Pfam" id="PF14331"/>
    </source>
</evidence>
<evidence type="ECO:0000256" key="1">
    <source>
        <dbReference type="SAM" id="Coils"/>
    </source>
</evidence>
<keyword evidence="9" id="KW-1185">Reference proteome</keyword>
<organism evidence="8 9">
    <name type="scientific">Zooshikella ganghwensis</name>
    <dbReference type="NCBI Taxonomy" id="202772"/>
    <lineage>
        <taxon>Bacteria</taxon>
        <taxon>Pseudomonadati</taxon>
        <taxon>Pseudomonadota</taxon>
        <taxon>Gammaproteobacteria</taxon>
        <taxon>Oceanospirillales</taxon>
        <taxon>Zooshikellaceae</taxon>
        <taxon>Zooshikella</taxon>
    </lineage>
</organism>
<evidence type="ECO:0000259" key="7">
    <source>
        <dbReference type="Pfam" id="PF21070"/>
    </source>
</evidence>
<keyword evidence="3" id="KW-0812">Transmembrane</keyword>
<feature type="transmembrane region" description="Helical" evidence="3">
    <location>
        <begin position="45"/>
        <end position="63"/>
    </location>
</feature>
<feature type="region of interest" description="Disordered" evidence="2">
    <location>
        <begin position="832"/>
        <end position="852"/>
    </location>
</feature>
<dbReference type="RefSeq" id="WP_094785788.1">
    <property type="nucleotide sequence ID" value="NZ_NDXW01000001.1"/>
</dbReference>
<name>A0A4P9VIG8_9GAMM</name>
<comment type="caution">
    <text evidence="8">The sequence shown here is derived from an EMBL/GenBank/DDBJ whole genome shotgun (WGS) entry which is preliminary data.</text>
</comment>
<dbReference type="InterPro" id="IPR010623">
    <property type="entry name" value="IcmF_C"/>
</dbReference>
<feature type="transmembrane region" description="Helical" evidence="3">
    <location>
        <begin position="450"/>
        <end position="470"/>
    </location>
</feature>
<dbReference type="AlphaFoldDB" id="A0A4P9VIG8"/>
<feature type="domain" description="Type VI secretion system component TssM1 helical" evidence="7">
    <location>
        <begin position="953"/>
        <end position="1056"/>
    </location>
</feature>
<proteinExistence type="predicted"/>
<dbReference type="CDD" id="cd00882">
    <property type="entry name" value="Ras_like_GTPase"/>
    <property type="match status" value="1"/>
</dbReference>
<evidence type="ECO:0000256" key="2">
    <source>
        <dbReference type="SAM" id="MobiDB-lite"/>
    </source>
</evidence>
<dbReference type="InterPro" id="IPR009612">
    <property type="entry name" value="IcmF-rel"/>
</dbReference>
<keyword evidence="1" id="KW-0175">Coiled coil</keyword>
<evidence type="ECO:0000259" key="4">
    <source>
        <dbReference type="Pfam" id="PF06744"/>
    </source>
</evidence>
<dbReference type="PANTHER" id="PTHR36153:SF1">
    <property type="entry name" value="TYPE VI SECRETION SYSTEM COMPONENT TSSM1"/>
    <property type="match status" value="1"/>
</dbReference>
<evidence type="ECO:0000313" key="9">
    <source>
        <dbReference type="Proteomes" id="UP000257039"/>
    </source>
</evidence>
<dbReference type="PANTHER" id="PTHR36153">
    <property type="entry name" value="INNER MEMBRANE PROTEIN-RELATED"/>
    <property type="match status" value="1"/>
</dbReference>
<feature type="domain" description="Type VI secretion system component TssM1 N-terminal" evidence="6">
    <location>
        <begin position="199"/>
        <end position="452"/>
    </location>
</feature>
<dbReference type="NCBIfam" id="TIGR03348">
    <property type="entry name" value="VI_IcmF"/>
    <property type="match status" value="1"/>
</dbReference>
<feature type="transmembrane region" description="Helical" evidence="3">
    <location>
        <begin position="12"/>
        <end position="33"/>
    </location>
</feature>
<gene>
    <name evidence="8" type="primary">icmF</name>
    <name evidence="8" type="ORF">B9G39_01705</name>
</gene>
<evidence type="ECO:0000313" key="8">
    <source>
        <dbReference type="EMBL" id="RDH42259.1"/>
    </source>
</evidence>
<dbReference type="Gene3D" id="3.40.50.300">
    <property type="entry name" value="P-loop containing nucleotide triphosphate hydrolases"/>
    <property type="match status" value="1"/>
</dbReference>
<accession>A0A4P9VIG8</accession>
<dbReference type="Pfam" id="PF14331">
    <property type="entry name" value="IcmF-related_N"/>
    <property type="match status" value="1"/>
</dbReference>
<dbReference type="InterPro" id="IPR017731">
    <property type="entry name" value="TssM1-like"/>
</dbReference>
<dbReference type="Proteomes" id="UP000257039">
    <property type="component" value="Unassembled WGS sequence"/>
</dbReference>
<keyword evidence="3" id="KW-1133">Transmembrane helix</keyword>
<sequence length="1184" mass="134943">MKGFINVIKQKWFISLVGVIALSILIWFVGPLFAIADKKPLASEVVRLFSIMALMLLWGLNNLRMSMKAKKQNAQLIEGLQQDQLAQQSADAQESEEEIALLNDRFTEAMDLLRQSSMQGKSGKQFLYELPWYIIIGPPGCGKTTALVNSGLEFPLQEKFGREAIHGVGGTRHCDWWFTNESVLIDTAGRYTTQDSHASVDAAAWTGFLGLLKKNRPRRPINGVILAISLQDIALQTEAEMNAHVKAIRARLQELNERLGMRIPVYLMFTKCDLIEGFNEYFEDLGREERAQVWGNTFEDSDQLNVVELFDQGFDELLNRLNEQLLGKVHQERDVNRRGRILSFSQQLLLIKPQVHTFIEKVFAPSRFHHRPYLRGFYFTSGTQNVTSIDRMVDSYANQMGVAPQPTHQTTGRSYFITRLLRGVIFAESGLVSNDRKYETGRLWVQRGSYAAALITAGLGAFAWSTSFTWNQLSIGSIEDYVKSFISGKEELRPGYREIDTIPVLDPLRDATQVYDQDKVPLTGGLGLYQGRKIQPKATRAYFDQVEEVFLPALKRRLEEQLKDNMSDVDFLHAALKAYIMLAVPKRLDEDYVRDWMQFDWENQLRGEAKLQSKLNTYLDDLLNSGFKPIKLDENLVKQARIVLRQVPLPQQAYARIKQEFIRPDTMRSFTSELGQEIGYVFLNADYKIPKLYTKNGFYTQFKPESYKYVAEIARDNWVLATASSDFSEADIKMFHDEVQDLYFQDYIKHWNTSLNELKVRPFSDIRQATDQLGKITAGFSPFREVLKDVEKNTMMSIITLENLEKANEVRKAAGVRSGQLGRLSRRAERLNRAADKAGLKDKAKPESLGPGANKVERQFREVNQVILATGRGQSQMDQIIEALNGLRSYLSSIVNSGDPGESAYNAAKQKITGGRGDYFTTLKALSGTTPQPVRRWILDVTNGSWGLMMGQASDYLNQIYRANVFSFYKQALAGRYPIANARAEVKLRDFAEYFKPGGIEARFFDEYIKPFANTNRGSWRLRTVDGQSLGISSRALRMFETGAKIRRVFFQDGAATPQLNFSMKPVYLDANVARVEVDIDGQKLVYRHGPRVPQKVSWPQEAGESSILFEDLNGVRVAFREQGIWSFFRVMDNFRVVNSGRAERFRVEFKLDNRRADYELSANSVINPFNRSLLRGYNAVGRL</sequence>
<dbReference type="Pfam" id="PF06761">
    <property type="entry name" value="IcmF-related"/>
    <property type="match status" value="1"/>
</dbReference>
<reference evidence="8 9" key="1">
    <citation type="submission" date="2017-04" db="EMBL/GenBank/DDBJ databases">
        <title>Draft genome sequence of Zooshikella ganghwensis VG4 isolated from Red Sea sediments.</title>
        <authorList>
            <person name="Rehman Z."/>
            <person name="Alam I."/>
            <person name="Kamau A."/>
            <person name="Bajic V."/>
            <person name="Leiknes T."/>
        </authorList>
    </citation>
    <scope>NUCLEOTIDE SEQUENCE [LARGE SCALE GENOMIC DNA]</scope>
    <source>
        <strain evidence="8 9">VG4</strain>
    </source>
</reference>
<dbReference type="InterPro" id="IPR027417">
    <property type="entry name" value="P-loop_NTPase"/>
</dbReference>
<feature type="coiled-coil region" evidence="1">
    <location>
        <begin position="85"/>
        <end position="112"/>
    </location>
</feature>
<feature type="compositionally biased region" description="Basic and acidic residues" evidence="2">
    <location>
        <begin position="832"/>
        <end position="846"/>
    </location>
</feature>
<evidence type="ECO:0000259" key="5">
    <source>
        <dbReference type="Pfam" id="PF06761"/>
    </source>
</evidence>
<dbReference type="InterPro" id="IPR025743">
    <property type="entry name" value="TssM1_N"/>
</dbReference>
<protein>
    <submittedName>
        <fullName evidence="8">Type VI secretion system membrane subunit TssM</fullName>
    </submittedName>
</protein>
<dbReference type="SUPFAM" id="SSF52540">
    <property type="entry name" value="P-loop containing nucleoside triphosphate hydrolases"/>
    <property type="match status" value="1"/>
</dbReference>
<dbReference type="Pfam" id="PF06744">
    <property type="entry name" value="IcmF_C"/>
    <property type="match status" value="1"/>
</dbReference>
<evidence type="ECO:0000256" key="3">
    <source>
        <dbReference type="SAM" id="Phobius"/>
    </source>
</evidence>
<dbReference type="EMBL" id="NDXW01000001">
    <property type="protein sequence ID" value="RDH42259.1"/>
    <property type="molecule type" value="Genomic_DNA"/>
</dbReference>
<dbReference type="InterPro" id="IPR048677">
    <property type="entry name" value="TssM1_hel"/>
</dbReference>
<dbReference type="Pfam" id="PF21070">
    <property type="entry name" value="IcmF_helical"/>
    <property type="match status" value="1"/>
</dbReference>